<reference evidence="2" key="2">
    <citation type="submission" date="2025-09" db="UniProtKB">
        <authorList>
            <consortium name="Ensembl"/>
        </authorList>
    </citation>
    <scope>IDENTIFICATION</scope>
</reference>
<protein>
    <submittedName>
        <fullName evidence="2">Uncharacterized protein</fullName>
    </submittedName>
</protein>
<keyword evidence="3" id="KW-1185">Reference proteome</keyword>
<name>A0A8C6QYS9_NANGA</name>
<reference evidence="2" key="1">
    <citation type="submission" date="2025-08" db="UniProtKB">
        <authorList>
            <consortium name="Ensembl"/>
        </authorList>
    </citation>
    <scope>IDENTIFICATION</scope>
</reference>
<evidence type="ECO:0000256" key="1">
    <source>
        <dbReference type="SAM" id="MobiDB-lite"/>
    </source>
</evidence>
<feature type="compositionally biased region" description="Low complexity" evidence="1">
    <location>
        <begin position="95"/>
        <end position="110"/>
    </location>
</feature>
<dbReference type="GeneTree" id="ENSGT00860000136019"/>
<evidence type="ECO:0000313" key="2">
    <source>
        <dbReference type="Ensembl" id="ENSNGAP00000009917.1"/>
    </source>
</evidence>
<proteinExistence type="predicted"/>
<dbReference type="Ensembl" id="ENSNGAT00000015435.1">
    <property type="protein sequence ID" value="ENSNGAP00000009917.1"/>
    <property type="gene ID" value="ENSNGAG00000012476.1"/>
</dbReference>
<dbReference type="Proteomes" id="UP000694381">
    <property type="component" value="Unassembled WGS sequence"/>
</dbReference>
<organism evidence="2 3">
    <name type="scientific">Nannospalax galili</name>
    <name type="common">Northern Israeli blind subterranean mole rat</name>
    <name type="synonym">Spalax galili</name>
    <dbReference type="NCBI Taxonomy" id="1026970"/>
    <lineage>
        <taxon>Eukaryota</taxon>
        <taxon>Metazoa</taxon>
        <taxon>Chordata</taxon>
        <taxon>Craniata</taxon>
        <taxon>Vertebrata</taxon>
        <taxon>Euteleostomi</taxon>
        <taxon>Mammalia</taxon>
        <taxon>Eutheria</taxon>
        <taxon>Euarchontoglires</taxon>
        <taxon>Glires</taxon>
        <taxon>Rodentia</taxon>
        <taxon>Myomorpha</taxon>
        <taxon>Muroidea</taxon>
        <taxon>Spalacidae</taxon>
        <taxon>Spalacinae</taxon>
        <taxon>Nannospalax</taxon>
    </lineage>
</organism>
<accession>A0A8C6QYS9</accession>
<feature type="region of interest" description="Disordered" evidence="1">
    <location>
        <begin position="74"/>
        <end position="165"/>
    </location>
</feature>
<evidence type="ECO:0000313" key="3">
    <source>
        <dbReference type="Proteomes" id="UP000694381"/>
    </source>
</evidence>
<dbReference type="AlphaFoldDB" id="A0A8C6QYS9"/>
<sequence length="165" mass="17341">FSFFSRCFRLRFRPGPVPYSLPPLSDFSRYSSRSEPNSSSLFLRFRGLPGLFSFCFLGPRFLFFTPNVEGSNLAGTGVPAGGGGVRWPQSPLAGPPRSRAAAVGAAVSSPHGTPLRSSCTPPGPQPEGRSRGRPSPTRPSPTPLFGHQGPSAVPRSGKPSCGSGP</sequence>